<keyword evidence="4" id="KW-0653">Protein transport</keyword>
<evidence type="ECO:0000313" key="10">
    <source>
        <dbReference type="Proteomes" id="UP000001357"/>
    </source>
</evidence>
<keyword evidence="10" id="KW-1185">Reference proteome</keyword>
<accession>A9V7A7</accession>
<name>A9V7A7_MONBE</name>
<evidence type="ECO:0000313" key="9">
    <source>
        <dbReference type="EMBL" id="EDQ86483.1"/>
    </source>
</evidence>
<keyword evidence="4" id="KW-0813">Transport</keyword>
<dbReference type="RefSeq" id="XP_001748596.1">
    <property type="nucleotide sequence ID" value="XM_001748544.1"/>
</dbReference>
<evidence type="ECO:0008006" key="11">
    <source>
        <dbReference type="Google" id="ProtNLM"/>
    </source>
</evidence>
<dbReference type="InterPro" id="IPR018939">
    <property type="entry name" value="Autophagy-rel_prot_27"/>
</dbReference>
<feature type="transmembrane region" description="Helical" evidence="7">
    <location>
        <begin position="209"/>
        <end position="235"/>
    </location>
</feature>
<dbReference type="GO" id="GO:0005802">
    <property type="term" value="C:trans-Golgi network"/>
    <property type="evidence" value="ECO:0000318"/>
    <property type="project" value="GO_Central"/>
</dbReference>
<evidence type="ECO:0000256" key="2">
    <source>
        <dbReference type="ARBA" id="ARBA00022692"/>
    </source>
</evidence>
<dbReference type="KEGG" id="mbr:MONBRDRAFT_10808"/>
<dbReference type="InParanoid" id="A9V7A7"/>
<dbReference type="Proteomes" id="UP000001357">
    <property type="component" value="Unassembled WGS sequence"/>
</dbReference>
<keyword evidence="5 7" id="KW-1133">Transmembrane helix</keyword>
<reference evidence="9 10" key="1">
    <citation type="journal article" date="2008" name="Nature">
        <title>The genome of the choanoflagellate Monosiga brevicollis and the origin of metazoans.</title>
        <authorList>
            <consortium name="JGI Sequencing"/>
            <person name="King N."/>
            <person name="Westbrook M.J."/>
            <person name="Young S.L."/>
            <person name="Kuo A."/>
            <person name="Abedin M."/>
            <person name="Chapman J."/>
            <person name="Fairclough S."/>
            <person name="Hellsten U."/>
            <person name="Isogai Y."/>
            <person name="Letunic I."/>
            <person name="Marr M."/>
            <person name="Pincus D."/>
            <person name="Putnam N."/>
            <person name="Rokas A."/>
            <person name="Wright K.J."/>
            <person name="Zuzow R."/>
            <person name="Dirks W."/>
            <person name="Good M."/>
            <person name="Goodstein D."/>
            <person name="Lemons D."/>
            <person name="Li W."/>
            <person name="Lyons J.B."/>
            <person name="Morris A."/>
            <person name="Nichols S."/>
            <person name="Richter D.J."/>
            <person name="Salamov A."/>
            <person name="Bork P."/>
            <person name="Lim W.A."/>
            <person name="Manning G."/>
            <person name="Miller W.T."/>
            <person name="McGinnis W."/>
            <person name="Shapiro H."/>
            <person name="Tjian R."/>
            <person name="Grigoriev I.V."/>
            <person name="Rokhsar D."/>
        </authorList>
    </citation>
    <scope>NUCLEOTIDE SEQUENCE [LARGE SCALE GENOMIC DNA]</scope>
    <source>
        <strain evidence="10">MX1 / ATCC 50154</strain>
    </source>
</reference>
<keyword evidence="6 7" id="KW-0472">Membrane</keyword>
<evidence type="ECO:0000256" key="5">
    <source>
        <dbReference type="ARBA" id="ARBA00022989"/>
    </source>
</evidence>
<keyword evidence="2 7" id="KW-0812">Transmembrane</keyword>
<dbReference type="PANTHER" id="PTHR15071:SF0">
    <property type="entry name" value="MANNOSE 6-PHOSPHATE RECEPTOR-LIKE PROTEIN 1"/>
    <property type="match status" value="1"/>
</dbReference>
<protein>
    <recommendedName>
        <fullName evidence="11">Autophagy-related protein 27</fullName>
    </recommendedName>
</protein>
<sequence>MMKLALLVLGLAGMASAASVTCSDPVSNNGRVTAKCGSTTYDLTCAFQTKDTDYVSVLVPNGDNGQYIFYLNANQGLKAGSSDVQYCASVDPLSPTVSGGFQADYKQGGSCWSIGDITQQTWIEASPGQMQILIKGGTGNRQAAIYVSCDENAAVPNVTYVGENDATNTYQFEISHRSACTDYTPGDCNSAPAPTKSPSGKSGHKKTDVGAILCGVFFGVLGGYFIFGFVILHFVQKNPPSESVPNKEFWVSLPGLVRDGFAFTLARIRGQSASTYQSI</sequence>
<dbReference type="InterPro" id="IPR009011">
    <property type="entry name" value="Man6P_isomerase_rcpt-bd_dom_sf"/>
</dbReference>
<dbReference type="eggNOG" id="ENOG502SEC1">
    <property type="taxonomic scope" value="Eukaryota"/>
</dbReference>
<evidence type="ECO:0000256" key="1">
    <source>
        <dbReference type="ARBA" id="ARBA00004472"/>
    </source>
</evidence>
<gene>
    <name evidence="9" type="ORF">MONBRDRAFT_10808</name>
</gene>
<comment type="subcellular location">
    <subcellularLocation>
        <location evidence="1">Preautophagosomal structure membrane</location>
        <topology evidence="1">Single-pass type I membrane protein</topology>
    </subcellularLocation>
</comment>
<dbReference type="GO" id="GO:0015031">
    <property type="term" value="P:protein transport"/>
    <property type="evidence" value="ECO:0007669"/>
    <property type="project" value="UniProtKB-KW"/>
</dbReference>
<dbReference type="AlphaFoldDB" id="A9V7A7"/>
<dbReference type="EMBL" id="CH991565">
    <property type="protein sequence ID" value="EDQ86483.1"/>
    <property type="molecule type" value="Genomic_DNA"/>
</dbReference>
<dbReference type="GO" id="GO:0034045">
    <property type="term" value="C:phagophore assembly site membrane"/>
    <property type="evidence" value="ECO:0007669"/>
    <property type="project" value="UniProtKB-SubCell"/>
</dbReference>
<dbReference type="GO" id="GO:0000139">
    <property type="term" value="C:Golgi membrane"/>
    <property type="evidence" value="ECO:0007669"/>
    <property type="project" value="UniProtKB-SubCell"/>
</dbReference>
<feature type="signal peptide" evidence="8">
    <location>
        <begin position="1"/>
        <end position="17"/>
    </location>
</feature>
<evidence type="ECO:0000256" key="6">
    <source>
        <dbReference type="ARBA" id="ARBA00023136"/>
    </source>
</evidence>
<dbReference type="OMA" id="WIEASPG"/>
<feature type="chain" id="PRO_5002745348" description="Autophagy-related protein 27" evidence="8">
    <location>
        <begin position="18"/>
        <end position="279"/>
    </location>
</feature>
<keyword evidence="3 8" id="KW-0732">Signal</keyword>
<dbReference type="SUPFAM" id="SSF50911">
    <property type="entry name" value="Mannose 6-phosphate receptor domain"/>
    <property type="match status" value="1"/>
</dbReference>
<dbReference type="Gene3D" id="2.70.130.10">
    <property type="entry name" value="Mannose-6-phosphate receptor binding domain"/>
    <property type="match status" value="1"/>
</dbReference>
<dbReference type="PANTHER" id="PTHR15071">
    <property type="entry name" value="MANNOSE-6-PHOSPHATE RECEPTOR FAMILY MEMBER"/>
    <property type="match status" value="1"/>
</dbReference>
<dbReference type="GeneID" id="5893920"/>
<organism evidence="9 10">
    <name type="scientific">Monosiga brevicollis</name>
    <name type="common">Choanoflagellate</name>
    <dbReference type="NCBI Taxonomy" id="81824"/>
    <lineage>
        <taxon>Eukaryota</taxon>
        <taxon>Choanoflagellata</taxon>
        <taxon>Craspedida</taxon>
        <taxon>Salpingoecidae</taxon>
        <taxon>Monosiga</taxon>
    </lineage>
</organism>
<evidence type="ECO:0000256" key="3">
    <source>
        <dbReference type="ARBA" id="ARBA00022729"/>
    </source>
</evidence>
<evidence type="ECO:0000256" key="8">
    <source>
        <dbReference type="SAM" id="SignalP"/>
    </source>
</evidence>
<evidence type="ECO:0000256" key="4">
    <source>
        <dbReference type="ARBA" id="ARBA00022927"/>
    </source>
</evidence>
<evidence type="ECO:0000256" key="7">
    <source>
        <dbReference type="SAM" id="Phobius"/>
    </source>
</evidence>
<dbReference type="Pfam" id="PF09451">
    <property type="entry name" value="ATG27"/>
    <property type="match status" value="1"/>
</dbReference>
<proteinExistence type="predicted"/>